<feature type="chain" id="PRO_5042207688" evidence="5">
    <location>
        <begin position="24"/>
        <end position="178"/>
    </location>
</feature>
<accession>A0AAE7NTQ9</accession>
<dbReference type="SUPFAM" id="SSF46626">
    <property type="entry name" value="Cytochrome c"/>
    <property type="match status" value="1"/>
</dbReference>
<keyword evidence="2 4" id="KW-0479">Metal-binding</keyword>
<protein>
    <submittedName>
        <fullName evidence="7">Cytochrome c</fullName>
    </submittedName>
</protein>
<evidence type="ECO:0000256" key="1">
    <source>
        <dbReference type="ARBA" id="ARBA00022617"/>
    </source>
</evidence>
<evidence type="ECO:0000256" key="5">
    <source>
        <dbReference type="SAM" id="SignalP"/>
    </source>
</evidence>
<dbReference type="GO" id="GO:0020037">
    <property type="term" value="F:heme binding"/>
    <property type="evidence" value="ECO:0007669"/>
    <property type="project" value="InterPro"/>
</dbReference>
<dbReference type="RefSeq" id="WP_092221027.1">
    <property type="nucleotide sequence ID" value="NZ_CP030050.1"/>
</dbReference>
<evidence type="ECO:0000259" key="6">
    <source>
        <dbReference type="PROSITE" id="PS51007"/>
    </source>
</evidence>
<dbReference type="GO" id="GO:0046872">
    <property type="term" value="F:metal ion binding"/>
    <property type="evidence" value="ECO:0007669"/>
    <property type="project" value="UniProtKB-KW"/>
</dbReference>
<evidence type="ECO:0000256" key="3">
    <source>
        <dbReference type="ARBA" id="ARBA00023004"/>
    </source>
</evidence>
<dbReference type="Pfam" id="PF13442">
    <property type="entry name" value="Cytochrome_CBB3"/>
    <property type="match status" value="1"/>
</dbReference>
<keyword evidence="3 4" id="KW-0408">Iron</keyword>
<reference evidence="7 8" key="1">
    <citation type="submission" date="2018-06" db="EMBL/GenBank/DDBJ databases">
        <title>Comparative genomics of Bradyrhizobium nodulating Arachidis hypogaea.</title>
        <authorList>
            <person name="Li Y."/>
        </authorList>
    </citation>
    <scope>NUCLEOTIDE SEQUENCE [LARGE SCALE GENOMIC DNA]</scope>
    <source>
        <strain evidence="7 8">CCBAU 051107</strain>
    </source>
</reference>
<keyword evidence="1 4" id="KW-0349">Heme</keyword>
<keyword evidence="5" id="KW-0732">Signal</keyword>
<sequence>MSTHNSALAAACALGLLSSAALADSPNLGKVITPEQVASWDISISPDGAGLPPGSGTPKQGEAVYASKCLACHGEKGAGKPNDALVGGIGSLVGDKPAMKTVGSFWPYATTIFDYVRRAMPYNESKTLTNDELYAVAAYILQLNGIIGENETMNAQTLPRVRMPNRDGFVTFVPAKPK</sequence>
<organism evidence="7 8">
    <name type="scientific">Bradyrhizobium arachidis</name>
    <dbReference type="NCBI Taxonomy" id="858423"/>
    <lineage>
        <taxon>Bacteria</taxon>
        <taxon>Pseudomonadati</taxon>
        <taxon>Pseudomonadota</taxon>
        <taxon>Alphaproteobacteria</taxon>
        <taxon>Hyphomicrobiales</taxon>
        <taxon>Nitrobacteraceae</taxon>
        <taxon>Bradyrhizobium</taxon>
    </lineage>
</organism>
<dbReference type="InterPro" id="IPR036909">
    <property type="entry name" value="Cyt_c-like_dom_sf"/>
</dbReference>
<dbReference type="InterPro" id="IPR009056">
    <property type="entry name" value="Cyt_c-like_dom"/>
</dbReference>
<evidence type="ECO:0000313" key="7">
    <source>
        <dbReference type="EMBL" id="QOZ69345.1"/>
    </source>
</evidence>
<dbReference type="InterPro" id="IPR051459">
    <property type="entry name" value="Cytochrome_c-type_DH"/>
</dbReference>
<dbReference type="PANTHER" id="PTHR35008:SF8">
    <property type="entry name" value="ALCOHOL DEHYDROGENASE CYTOCHROME C SUBUNIT"/>
    <property type="match status" value="1"/>
</dbReference>
<dbReference type="PANTHER" id="PTHR35008">
    <property type="entry name" value="BLL4482 PROTEIN-RELATED"/>
    <property type="match status" value="1"/>
</dbReference>
<name>A0AAE7NTQ9_9BRAD</name>
<dbReference type="KEGG" id="barh:WN72_25800"/>
<evidence type="ECO:0000256" key="2">
    <source>
        <dbReference type="ARBA" id="ARBA00022723"/>
    </source>
</evidence>
<feature type="domain" description="Cytochrome c" evidence="6">
    <location>
        <begin position="56"/>
        <end position="144"/>
    </location>
</feature>
<gene>
    <name evidence="7" type="ORF">WN72_25800</name>
</gene>
<evidence type="ECO:0000313" key="8">
    <source>
        <dbReference type="Proteomes" id="UP000594015"/>
    </source>
</evidence>
<dbReference type="PROSITE" id="PS51007">
    <property type="entry name" value="CYTC"/>
    <property type="match status" value="1"/>
</dbReference>
<evidence type="ECO:0000256" key="4">
    <source>
        <dbReference type="PROSITE-ProRule" id="PRU00433"/>
    </source>
</evidence>
<dbReference type="EMBL" id="CP030050">
    <property type="protein sequence ID" value="QOZ69345.1"/>
    <property type="molecule type" value="Genomic_DNA"/>
</dbReference>
<dbReference type="GO" id="GO:0009055">
    <property type="term" value="F:electron transfer activity"/>
    <property type="evidence" value="ECO:0007669"/>
    <property type="project" value="InterPro"/>
</dbReference>
<dbReference type="Gene3D" id="1.10.760.10">
    <property type="entry name" value="Cytochrome c-like domain"/>
    <property type="match status" value="1"/>
</dbReference>
<feature type="signal peptide" evidence="5">
    <location>
        <begin position="1"/>
        <end position="23"/>
    </location>
</feature>
<dbReference type="AlphaFoldDB" id="A0AAE7NTQ9"/>
<dbReference type="Proteomes" id="UP000594015">
    <property type="component" value="Chromosome"/>
</dbReference>
<proteinExistence type="predicted"/>